<dbReference type="EMBL" id="OR532947">
    <property type="protein sequence ID" value="WPD49010.1"/>
    <property type="molecule type" value="Genomic_DNA"/>
</dbReference>
<protein>
    <submittedName>
        <fullName evidence="2">Capsid protein</fullName>
    </submittedName>
</protein>
<organism evidence="2">
    <name type="scientific">Grus nigricollis-associatied genomovirus</name>
    <dbReference type="NCBI Taxonomy" id="3077354"/>
    <lineage>
        <taxon>Viruses</taxon>
        <taxon>Monodnaviria</taxon>
        <taxon>Shotokuvirae</taxon>
        <taxon>Cressdnaviricota</taxon>
        <taxon>Repensiviricetes</taxon>
        <taxon>Geplafuvirales</taxon>
        <taxon>Genomoviridae</taxon>
    </lineage>
</organism>
<sequence length="309" mass="35122">MAYRTLTRGRRAYTRKATRSTGRKFGGTRLRRKYPTRKRRYSRKMSNKRILNITSTKKKDSMVTWNNTYSGTPAGSTSYRVGAADLDGANNYIFGWIPTARLTQHGAGTSVDVSHSDYTVRTAQTCYMRGLKERIHIQTSSGIAWNWRRICFTLKGDELLRFGETGYRWDDLTSQGHMRVVNSWAGSLGGSAIVDLLFEGTQNVDWASLFSAKVDNKRVSLKYDKTIRIQSGNQSGVVRQFNRWHGMNKNLEYDADEAGDRVSNSRYSTSSRAGMGDYYVIDIIRAGTGGTVNDYLTFQPEATLYWHEK</sequence>
<name>A0AAF0Z3Q2_9VIRU</name>
<reference evidence="2" key="1">
    <citation type="journal article" date="2023" name="Viruses">
        <title>Identification of Multiple Novel Viruses in Fecal Samples of Black-Necked Cranes Using Viral Metagenomic Methods.</title>
        <authorList>
            <person name="Zhao Q."/>
            <person name="Zhao R."/>
            <person name="Sun Y."/>
            <person name="Ji L."/>
            <person name="Xi Y."/>
            <person name="Wang X."/>
            <person name="Shen Q."/>
            <person name="Ji L."/>
            <person name="Wang Y."/>
            <person name="You Z."/>
            <person name="Yang S."/>
            <person name="Zhang W."/>
        </authorList>
    </citation>
    <scope>NUCLEOTIDE SEQUENCE</scope>
    <source>
        <strain evidence="2">Gmcv-c2</strain>
    </source>
</reference>
<evidence type="ECO:0000313" key="2">
    <source>
        <dbReference type="EMBL" id="WPD49010.1"/>
    </source>
</evidence>
<feature type="region of interest" description="Disordered" evidence="1">
    <location>
        <begin position="1"/>
        <end position="21"/>
    </location>
</feature>
<evidence type="ECO:0000256" key="1">
    <source>
        <dbReference type="SAM" id="MobiDB-lite"/>
    </source>
</evidence>
<reference evidence="2" key="2">
    <citation type="submission" date="2023-08" db="EMBL/GenBank/DDBJ databases">
        <authorList>
            <person name="Yang S."/>
            <person name="Zhao Q."/>
            <person name="Wang Y."/>
            <person name="Zhang W."/>
        </authorList>
    </citation>
    <scope>NUCLEOTIDE SEQUENCE</scope>
    <source>
        <strain evidence="2">Gmcv-c2</strain>
    </source>
</reference>
<feature type="compositionally biased region" description="Basic residues" evidence="1">
    <location>
        <begin position="7"/>
        <end position="21"/>
    </location>
</feature>
<proteinExistence type="predicted"/>
<accession>A0AAF0Z3Q2</accession>